<dbReference type="InterPro" id="IPR029021">
    <property type="entry name" value="Prot-tyrosine_phosphatase-like"/>
</dbReference>
<dbReference type="Gene3D" id="3.90.190.10">
    <property type="entry name" value="Protein tyrosine phosphatase superfamily"/>
    <property type="match status" value="1"/>
</dbReference>
<name>A0ABR2KM52_9EUKA</name>
<dbReference type="PRINTS" id="PR01911">
    <property type="entry name" value="PFDSPHPHTASE"/>
</dbReference>
<dbReference type="Pfam" id="PF03162">
    <property type="entry name" value="Y_phosphatase2"/>
    <property type="match status" value="1"/>
</dbReference>
<dbReference type="EMBL" id="JAPFFF010000004">
    <property type="protein sequence ID" value="KAK8891816.1"/>
    <property type="molecule type" value="Genomic_DNA"/>
</dbReference>
<sequence length="179" mass="20798">MISLISRSNPEEIVVPPVNFSMVAKGVYRGSYPNYSNFSFLKTLGLKTVLYLCEEDYTQLNADFLKENDISLITVQMEGNKPPFKTIPRVQMIEALRHLTDVRNHPIYVHCDKGVYRTGTVIGCLRKLQNWSLTSIFDEYRCFAGAKARQIDERYIELFDLPNNEFVPKYFPSWLKDLE</sequence>
<evidence type="ECO:0000256" key="2">
    <source>
        <dbReference type="ARBA" id="ARBA00022801"/>
    </source>
</evidence>
<dbReference type="PROSITE" id="PS00383">
    <property type="entry name" value="TYR_PHOSPHATASE_1"/>
    <property type="match status" value="1"/>
</dbReference>
<evidence type="ECO:0000256" key="6">
    <source>
        <dbReference type="ARBA" id="ARBA00047927"/>
    </source>
</evidence>
<accession>A0ABR2KM52</accession>
<evidence type="ECO:0000256" key="3">
    <source>
        <dbReference type="ARBA" id="ARBA00044949"/>
    </source>
</evidence>
<dbReference type="CDD" id="cd14528">
    <property type="entry name" value="PFA-DSP_Siw14"/>
    <property type="match status" value="1"/>
</dbReference>
<dbReference type="PROSITE" id="PS50056">
    <property type="entry name" value="TYR_PHOSPHATASE_2"/>
    <property type="match status" value="1"/>
</dbReference>
<evidence type="ECO:0000256" key="7">
    <source>
        <dbReference type="ARBA" id="ARBA00048424"/>
    </source>
</evidence>
<evidence type="ECO:0000259" key="9">
    <source>
        <dbReference type="PROSITE" id="PS50056"/>
    </source>
</evidence>
<feature type="domain" description="Tyrosine-protein phosphatase" evidence="8">
    <location>
        <begin position="19"/>
        <end position="179"/>
    </location>
</feature>
<proteinExistence type="inferred from homology"/>
<evidence type="ECO:0000256" key="1">
    <source>
        <dbReference type="ARBA" id="ARBA00012527"/>
    </source>
</evidence>
<comment type="catalytic activity">
    <reaction evidence="4">
        <text>5-diphospho-1D-myo-inositol 1,2,3,4,6-pentakisphosphate + H2O = 1D-myo-inositol hexakisphosphate + phosphate + H(+)</text>
        <dbReference type="Rhea" id="RHEA:22384"/>
        <dbReference type="ChEBI" id="CHEBI:15377"/>
        <dbReference type="ChEBI" id="CHEBI:15378"/>
        <dbReference type="ChEBI" id="CHEBI:43474"/>
        <dbReference type="ChEBI" id="CHEBI:58130"/>
        <dbReference type="ChEBI" id="CHEBI:58628"/>
        <dbReference type="EC" id="3.6.1.52"/>
    </reaction>
    <physiologicalReaction direction="left-to-right" evidence="4">
        <dbReference type="Rhea" id="RHEA:22385"/>
    </physiologicalReaction>
</comment>
<protein>
    <recommendedName>
        <fullName evidence="1">diphosphoinositol-polyphosphate diphosphatase</fullName>
        <ecNumber evidence="1">3.6.1.52</ecNumber>
    </recommendedName>
</protein>
<comment type="catalytic activity">
    <reaction evidence="6">
        <text>1,5-bis(diphospho)-1D-myo-inositol 2,3,4,6-tetrakisphosphate + H2O = 1-diphospho-1D-myo-inositol 2,3,4,5,6-pentakisphosphate + phosphate + 2 H(+)</text>
        <dbReference type="Rhea" id="RHEA:79699"/>
        <dbReference type="ChEBI" id="CHEBI:15377"/>
        <dbReference type="ChEBI" id="CHEBI:15378"/>
        <dbReference type="ChEBI" id="CHEBI:43474"/>
        <dbReference type="ChEBI" id="CHEBI:74946"/>
        <dbReference type="ChEBI" id="CHEBI:77983"/>
        <dbReference type="EC" id="3.6.1.52"/>
    </reaction>
    <physiologicalReaction direction="left-to-right" evidence="6">
        <dbReference type="Rhea" id="RHEA:79700"/>
    </physiologicalReaction>
</comment>
<comment type="similarity">
    <text evidence="3">Belongs to the protein-tyrosine phosphatase family. Atypical dual-specificity phosphatase Siw14-like subfamily.</text>
</comment>
<dbReference type="SUPFAM" id="SSF52799">
    <property type="entry name" value="(Phosphotyrosine protein) phosphatases II"/>
    <property type="match status" value="1"/>
</dbReference>
<feature type="domain" description="Tyrosine specific protein phosphatases" evidence="9">
    <location>
        <begin position="90"/>
        <end position="122"/>
    </location>
</feature>
<keyword evidence="11" id="KW-1185">Reference proteome</keyword>
<dbReference type="InterPro" id="IPR000387">
    <property type="entry name" value="Tyr_Pase_dom"/>
</dbReference>
<evidence type="ECO:0000313" key="10">
    <source>
        <dbReference type="EMBL" id="KAK8891816.1"/>
    </source>
</evidence>
<keyword evidence="2" id="KW-0378">Hydrolase</keyword>
<evidence type="ECO:0000256" key="4">
    <source>
        <dbReference type="ARBA" id="ARBA00047342"/>
    </source>
</evidence>
<organism evidence="10 11">
    <name type="scientific">Tritrichomonas musculus</name>
    <dbReference type="NCBI Taxonomy" id="1915356"/>
    <lineage>
        <taxon>Eukaryota</taxon>
        <taxon>Metamonada</taxon>
        <taxon>Parabasalia</taxon>
        <taxon>Tritrichomonadida</taxon>
        <taxon>Tritrichomonadidae</taxon>
        <taxon>Tritrichomonas</taxon>
    </lineage>
</organism>
<comment type="catalytic activity">
    <reaction evidence="5">
        <text>3,5-bis(diphospho)-1D-myo-inositol 1,2,4,6-tetrakisphosphate + H2O = 3-diphospho-1D-myo-inositol 1,2,4,5,6-pentakisphosphate + phosphate + 2 H(+)</text>
        <dbReference type="Rhea" id="RHEA:56312"/>
        <dbReference type="ChEBI" id="CHEBI:15377"/>
        <dbReference type="ChEBI" id="CHEBI:15378"/>
        <dbReference type="ChEBI" id="CHEBI:43474"/>
        <dbReference type="ChEBI" id="CHEBI:140372"/>
        <dbReference type="ChEBI" id="CHEBI:140374"/>
        <dbReference type="EC" id="3.6.1.52"/>
    </reaction>
    <physiologicalReaction direction="left-to-right" evidence="5">
        <dbReference type="Rhea" id="RHEA:56313"/>
    </physiologicalReaction>
</comment>
<dbReference type="InterPro" id="IPR020428">
    <property type="entry name" value="PFA-DSPs"/>
</dbReference>
<dbReference type="PANTHER" id="PTHR31126:SF48">
    <property type="entry name" value="INOSITOL PHOSPHATASE SIW14"/>
    <property type="match status" value="1"/>
</dbReference>
<dbReference type="InterPro" id="IPR020422">
    <property type="entry name" value="TYR_PHOSPHATASE_DUAL_dom"/>
</dbReference>
<dbReference type="EC" id="3.6.1.52" evidence="1"/>
<dbReference type="PANTHER" id="PTHR31126">
    <property type="entry name" value="TYROSINE-PROTEIN PHOSPHATASE"/>
    <property type="match status" value="1"/>
</dbReference>
<evidence type="ECO:0000259" key="8">
    <source>
        <dbReference type="PROSITE" id="PS50054"/>
    </source>
</evidence>
<evidence type="ECO:0000313" key="11">
    <source>
        <dbReference type="Proteomes" id="UP001470230"/>
    </source>
</evidence>
<dbReference type="Proteomes" id="UP001470230">
    <property type="component" value="Unassembled WGS sequence"/>
</dbReference>
<dbReference type="InterPro" id="IPR016130">
    <property type="entry name" value="Tyr_Pase_AS"/>
</dbReference>
<dbReference type="PROSITE" id="PS50054">
    <property type="entry name" value="TYR_PHOSPHATASE_DUAL"/>
    <property type="match status" value="1"/>
</dbReference>
<comment type="catalytic activity">
    <reaction evidence="7">
        <text>6-diphospho-1D-myo-inositol pentakisphosphate + H2O = 1D-myo-inositol hexakisphosphate + phosphate + H(+)</text>
        <dbReference type="Rhea" id="RHEA:79703"/>
        <dbReference type="ChEBI" id="CHEBI:15377"/>
        <dbReference type="ChEBI" id="CHEBI:15378"/>
        <dbReference type="ChEBI" id="CHEBI:43474"/>
        <dbReference type="ChEBI" id="CHEBI:58130"/>
        <dbReference type="ChEBI" id="CHEBI:230534"/>
        <dbReference type="EC" id="3.6.1.52"/>
    </reaction>
    <physiologicalReaction direction="left-to-right" evidence="7">
        <dbReference type="Rhea" id="RHEA:79704"/>
    </physiologicalReaction>
</comment>
<dbReference type="InterPro" id="IPR004861">
    <property type="entry name" value="Siw14-like"/>
</dbReference>
<reference evidence="10 11" key="1">
    <citation type="submission" date="2024-04" db="EMBL/GenBank/DDBJ databases">
        <title>Tritrichomonas musculus Genome.</title>
        <authorList>
            <person name="Alves-Ferreira E."/>
            <person name="Grigg M."/>
            <person name="Lorenzi H."/>
            <person name="Galac M."/>
        </authorList>
    </citation>
    <scope>NUCLEOTIDE SEQUENCE [LARGE SCALE GENOMIC DNA]</scope>
    <source>
        <strain evidence="10 11">EAF2021</strain>
    </source>
</reference>
<comment type="caution">
    <text evidence="10">The sequence shown here is derived from an EMBL/GenBank/DDBJ whole genome shotgun (WGS) entry which is preliminary data.</text>
</comment>
<evidence type="ECO:0000256" key="5">
    <source>
        <dbReference type="ARBA" id="ARBA00047562"/>
    </source>
</evidence>
<gene>
    <name evidence="10" type="ORF">M9Y10_029037</name>
</gene>